<feature type="transmembrane region" description="Helical" evidence="6">
    <location>
        <begin position="417"/>
        <end position="437"/>
    </location>
</feature>
<keyword evidence="8" id="KW-1185">Reference proteome</keyword>
<comment type="subcellular location">
    <subcellularLocation>
        <location evidence="1">Membrane</location>
        <topology evidence="1">Multi-pass membrane protein</topology>
    </subcellularLocation>
</comment>
<feature type="transmembrane region" description="Helical" evidence="6">
    <location>
        <begin position="203"/>
        <end position="223"/>
    </location>
</feature>
<feature type="transmembrane region" description="Helical" evidence="6">
    <location>
        <begin position="517"/>
        <end position="535"/>
    </location>
</feature>
<feature type="transmembrane region" description="Helical" evidence="6">
    <location>
        <begin position="485"/>
        <end position="505"/>
    </location>
</feature>
<proteinExistence type="predicted"/>
<dbReference type="Pfam" id="PF13520">
    <property type="entry name" value="AA_permease_2"/>
    <property type="match status" value="1"/>
</dbReference>
<feature type="transmembrane region" description="Helical" evidence="6">
    <location>
        <begin position="230"/>
        <end position="252"/>
    </location>
</feature>
<name>A0ABR4CWE1_9HELO</name>
<evidence type="ECO:0000256" key="3">
    <source>
        <dbReference type="ARBA" id="ARBA00022692"/>
    </source>
</evidence>
<keyword evidence="3 6" id="KW-0812">Transmembrane</keyword>
<feature type="transmembrane region" description="Helical" evidence="6">
    <location>
        <begin position="443"/>
        <end position="465"/>
    </location>
</feature>
<evidence type="ECO:0008006" key="9">
    <source>
        <dbReference type="Google" id="ProtNLM"/>
    </source>
</evidence>
<accession>A0ABR4CWE1</accession>
<evidence type="ECO:0000256" key="5">
    <source>
        <dbReference type="ARBA" id="ARBA00023136"/>
    </source>
</evidence>
<dbReference type="PANTHER" id="PTHR45649">
    <property type="entry name" value="AMINO-ACID PERMEASE BAT1"/>
    <property type="match status" value="1"/>
</dbReference>
<evidence type="ECO:0000313" key="8">
    <source>
        <dbReference type="Proteomes" id="UP001595075"/>
    </source>
</evidence>
<feature type="transmembrane region" description="Helical" evidence="6">
    <location>
        <begin position="113"/>
        <end position="137"/>
    </location>
</feature>
<dbReference type="InterPro" id="IPR002293">
    <property type="entry name" value="AA/rel_permease1"/>
</dbReference>
<evidence type="ECO:0000256" key="1">
    <source>
        <dbReference type="ARBA" id="ARBA00004141"/>
    </source>
</evidence>
<dbReference type="Proteomes" id="UP001595075">
    <property type="component" value="Unassembled WGS sequence"/>
</dbReference>
<evidence type="ECO:0000256" key="2">
    <source>
        <dbReference type="ARBA" id="ARBA00022448"/>
    </source>
</evidence>
<feature type="transmembrane region" description="Helical" evidence="6">
    <location>
        <begin position="314"/>
        <end position="339"/>
    </location>
</feature>
<feature type="transmembrane region" description="Helical" evidence="6">
    <location>
        <begin position="367"/>
        <end position="387"/>
    </location>
</feature>
<protein>
    <recommendedName>
        <fullName evidence="9">Amino acid transporter</fullName>
    </recommendedName>
</protein>
<dbReference type="Gene3D" id="1.20.1740.10">
    <property type="entry name" value="Amino acid/polyamine transporter I"/>
    <property type="match status" value="1"/>
</dbReference>
<evidence type="ECO:0000256" key="4">
    <source>
        <dbReference type="ARBA" id="ARBA00022989"/>
    </source>
</evidence>
<dbReference type="EMBL" id="JAZHXI010000002">
    <property type="protein sequence ID" value="KAL2074200.1"/>
    <property type="molecule type" value="Genomic_DNA"/>
</dbReference>
<comment type="caution">
    <text evidence="7">The sequence shown here is derived from an EMBL/GenBank/DDBJ whole genome shotgun (WGS) entry which is preliminary data.</text>
</comment>
<organism evidence="7 8">
    <name type="scientific">Oculimacula yallundae</name>
    <dbReference type="NCBI Taxonomy" id="86028"/>
    <lineage>
        <taxon>Eukaryota</taxon>
        <taxon>Fungi</taxon>
        <taxon>Dikarya</taxon>
        <taxon>Ascomycota</taxon>
        <taxon>Pezizomycotina</taxon>
        <taxon>Leotiomycetes</taxon>
        <taxon>Helotiales</taxon>
        <taxon>Ploettnerulaceae</taxon>
        <taxon>Oculimacula</taxon>
    </lineage>
</organism>
<evidence type="ECO:0000313" key="7">
    <source>
        <dbReference type="EMBL" id="KAL2074200.1"/>
    </source>
</evidence>
<gene>
    <name evidence="7" type="ORF">VTL71DRAFT_7978</name>
</gene>
<keyword evidence="2" id="KW-0813">Transport</keyword>
<keyword evidence="4 6" id="KW-1133">Transmembrane helix</keyword>
<feature type="transmembrane region" description="Helical" evidence="6">
    <location>
        <begin position="158"/>
        <end position="183"/>
    </location>
</feature>
<evidence type="ECO:0000256" key="6">
    <source>
        <dbReference type="SAM" id="Phobius"/>
    </source>
</evidence>
<sequence>MPFLAAGILLPGSHSLISTLTRKLSCLRNVAMEQVKKEDVLTVKAVENDERLSEYAAHVFPEGPGFNEKQDGVFERYINPQAIVNFGFTLQAAWEASAASFQFSLLNGGPASLVYGSIVAGIGSTAIAMSLAEMASLDPVVGAQYRWSAAFAPFNPKFWGLFQGSWITVWAWIAATAASPAYLSNIVTGLVIFNYPEYEPKRWHGALLMWGFVAIPVLFNLWCRRILNSLEMVGGVCHLLFFVVSIITLIVMAEHSSVGFVFNNLWHEFSGWSNPGVAFSIGIITVTFPITAFDGVIHMSNEVKGARTQVPHSMIIAVTSNSIMQFAFMVAVMFCIGDVDQVTNTRTLLPIIEVYFQATRSKSATNLLVFMIAFILFISLFNIFASVSRLTWSFARDNGLPFSGTFSYIHPSLKIPLNSLLLVGTVCCLLSLINIGSSTAFNALISLPTIALYISYFIPILFIVIRKLQNRHPRYGPWRLGRWGLPINLFSLVYILYILTFVPFPVMLPVNATTMNYAGPMMGAIIFIALGDWVISGKKRFKVPTAVDIQDEE</sequence>
<dbReference type="PANTHER" id="PTHR45649:SF5">
    <property type="entry name" value="GABA TRANSPORTER (EUROFUNG)-RELATED"/>
    <property type="match status" value="1"/>
</dbReference>
<keyword evidence="5 6" id="KW-0472">Membrane</keyword>
<feature type="transmembrane region" description="Helical" evidence="6">
    <location>
        <begin position="272"/>
        <end position="293"/>
    </location>
</feature>
<reference evidence="7 8" key="1">
    <citation type="journal article" date="2024" name="Commun. Biol.">
        <title>Comparative genomic analysis of thermophilic fungi reveals convergent evolutionary adaptations and gene losses.</title>
        <authorList>
            <person name="Steindorff A.S."/>
            <person name="Aguilar-Pontes M.V."/>
            <person name="Robinson A.J."/>
            <person name="Andreopoulos B."/>
            <person name="LaButti K."/>
            <person name="Kuo A."/>
            <person name="Mondo S."/>
            <person name="Riley R."/>
            <person name="Otillar R."/>
            <person name="Haridas S."/>
            <person name="Lipzen A."/>
            <person name="Grimwood J."/>
            <person name="Schmutz J."/>
            <person name="Clum A."/>
            <person name="Reid I.D."/>
            <person name="Moisan M.C."/>
            <person name="Butler G."/>
            <person name="Nguyen T.T.M."/>
            <person name="Dewar K."/>
            <person name="Conant G."/>
            <person name="Drula E."/>
            <person name="Henrissat B."/>
            <person name="Hansel C."/>
            <person name="Singer S."/>
            <person name="Hutchinson M.I."/>
            <person name="de Vries R.P."/>
            <person name="Natvig D.O."/>
            <person name="Powell A.J."/>
            <person name="Tsang A."/>
            <person name="Grigoriev I.V."/>
        </authorList>
    </citation>
    <scope>NUCLEOTIDE SEQUENCE [LARGE SCALE GENOMIC DNA]</scope>
    <source>
        <strain evidence="7 8">CBS 494.80</strain>
    </source>
</reference>